<name>A0A365XZK3_9BACT</name>
<dbReference type="RefSeq" id="WP_113614417.1">
    <property type="nucleotide sequence ID" value="NZ_QFFJ01000001.1"/>
</dbReference>
<accession>A0A365XZK3</accession>
<dbReference type="OrthoDB" id="1494157at2"/>
<proteinExistence type="predicted"/>
<organism evidence="1 2">
    <name type="scientific">Chitinophaga flava</name>
    <dbReference type="NCBI Taxonomy" id="2259036"/>
    <lineage>
        <taxon>Bacteria</taxon>
        <taxon>Pseudomonadati</taxon>
        <taxon>Bacteroidota</taxon>
        <taxon>Chitinophagia</taxon>
        <taxon>Chitinophagales</taxon>
        <taxon>Chitinophagaceae</taxon>
        <taxon>Chitinophaga</taxon>
    </lineage>
</organism>
<protein>
    <submittedName>
        <fullName evidence="1">Uncharacterized protein</fullName>
    </submittedName>
</protein>
<reference evidence="1 2" key="1">
    <citation type="submission" date="2018-05" db="EMBL/GenBank/DDBJ databases">
        <title>Chitinophaga sp. K3CV102501T nov., isolated from isolated from a monsoon evergreen broad-leaved forest soil.</title>
        <authorList>
            <person name="Lv Y."/>
        </authorList>
    </citation>
    <scope>NUCLEOTIDE SEQUENCE [LARGE SCALE GENOMIC DNA]</scope>
    <source>
        <strain evidence="1 2">GDMCC 1.1325</strain>
    </source>
</reference>
<dbReference type="AlphaFoldDB" id="A0A365XZK3"/>
<gene>
    <name evidence="1" type="ORF">DF182_04220</name>
</gene>
<sequence>MNFEGECLREAGLLDAPSLQSMLGEDWTEEDIRRIYPRALPNVLNGRELLLVKQLVDIDGYSHLYKIGRYYLFEAIDRWMHEVFASEPFMLELIAEMNHLKKIK</sequence>
<dbReference type="EMBL" id="QFFJ01000001">
    <property type="protein sequence ID" value="RBL91816.1"/>
    <property type="molecule type" value="Genomic_DNA"/>
</dbReference>
<evidence type="ECO:0000313" key="2">
    <source>
        <dbReference type="Proteomes" id="UP000253410"/>
    </source>
</evidence>
<comment type="caution">
    <text evidence="1">The sequence shown here is derived from an EMBL/GenBank/DDBJ whole genome shotgun (WGS) entry which is preliminary data.</text>
</comment>
<keyword evidence="2" id="KW-1185">Reference proteome</keyword>
<dbReference type="Proteomes" id="UP000253410">
    <property type="component" value="Unassembled WGS sequence"/>
</dbReference>
<evidence type="ECO:0000313" key="1">
    <source>
        <dbReference type="EMBL" id="RBL91816.1"/>
    </source>
</evidence>